<dbReference type="Pfam" id="PF02782">
    <property type="entry name" value="FGGY_C"/>
    <property type="match status" value="1"/>
</dbReference>
<evidence type="ECO:0000256" key="2">
    <source>
        <dbReference type="ARBA" id="ARBA00022679"/>
    </source>
</evidence>
<dbReference type="AlphaFoldDB" id="A0A0K8PB23"/>
<evidence type="ECO:0000256" key="6">
    <source>
        <dbReference type="ARBA" id="ARBA00043149"/>
    </source>
</evidence>
<dbReference type="InterPro" id="IPR043129">
    <property type="entry name" value="ATPase_NBD"/>
</dbReference>
<dbReference type="RefSeq" id="WP_062278371.1">
    <property type="nucleotide sequence ID" value="NZ_DF968180.1"/>
</dbReference>
<dbReference type="InterPro" id="IPR018483">
    <property type="entry name" value="Carb_kinase_FGGY_CS"/>
</dbReference>
<dbReference type="SUPFAM" id="SSF53067">
    <property type="entry name" value="Actin-like ATPase domain"/>
    <property type="match status" value="2"/>
</dbReference>
<protein>
    <recommendedName>
        <fullName evidence="6">ATP:glycerol 3-phosphotransferase</fullName>
    </recommendedName>
</protein>
<keyword evidence="2 7" id="KW-0808">Transferase</keyword>
<dbReference type="Proteomes" id="UP000053370">
    <property type="component" value="Unassembled WGS sequence"/>
</dbReference>
<feature type="domain" description="Carbohydrate kinase FGGY C-terminal" evidence="9">
    <location>
        <begin position="260"/>
        <end position="448"/>
    </location>
</feature>
<proteinExistence type="inferred from homology"/>
<sequence>MTLILAIDQSTSATKAMLFNEKADLLDQVSVTHQQYFPKPGWVEHDAEEIYQNVLMAVRSLKEKNPAALDQAAWFSLTNQRETIVVFDRESGKPLHHAIVWQDRRGEDFCSSLRNTALAQIVQKKTGLLVDTYFPASKLTWIKNNLPDLNKRLVQGTALIGTIDTYLIYRLTHGKVYATDHTNASRTLFYDIDTLHWDRSLLSVFDLSIAELPEIRESASCFGQTDFEGILDKSLTIAGVMGDSQAALFAERCFEPGMAKVTFGTGSSILLNIGHEKKYSENGIVTAIAWVLNRKPTYAFEGITNFTGAVIAWLKDQLGLIDNVADTEIQASSVPDNGGVYFVPSFVGMGAPYWKADARGAIFGLTPGVKKEHIIRAALEGIGFTVTDVLRIMGKDADIPLLQLCADGGAVRNQFLMQFVADINQRELIASSLPELSALGAVFSGGLACGFYANLQTLQQIDMAVRRYLPAMAAEDVKNIFSGWNHSVQKVLL</sequence>
<name>A0A0K8PB23_9CHLR</name>
<dbReference type="PATRIC" id="fig|1678840.3.peg.789"/>
<evidence type="ECO:0000313" key="10">
    <source>
        <dbReference type="EMBL" id="GAP39704.1"/>
    </source>
</evidence>
<dbReference type="PIRSF" id="PIRSF000538">
    <property type="entry name" value="GlpK"/>
    <property type="match status" value="1"/>
</dbReference>
<dbReference type="EMBL" id="DF968180">
    <property type="protein sequence ID" value="GAP39704.1"/>
    <property type="molecule type" value="Genomic_DNA"/>
</dbReference>
<keyword evidence="3" id="KW-0547">Nucleotide-binding</keyword>
<evidence type="ECO:0000259" key="8">
    <source>
        <dbReference type="Pfam" id="PF00370"/>
    </source>
</evidence>
<dbReference type="STRING" id="1678840.ATC1_12239"/>
<organism evidence="10">
    <name type="scientific">Flexilinea flocculi</name>
    <dbReference type="NCBI Taxonomy" id="1678840"/>
    <lineage>
        <taxon>Bacteria</taxon>
        <taxon>Bacillati</taxon>
        <taxon>Chloroflexota</taxon>
        <taxon>Anaerolineae</taxon>
        <taxon>Anaerolineales</taxon>
        <taxon>Anaerolineaceae</taxon>
        <taxon>Flexilinea</taxon>
    </lineage>
</organism>
<evidence type="ECO:0000256" key="7">
    <source>
        <dbReference type="RuleBase" id="RU003733"/>
    </source>
</evidence>
<reference evidence="10" key="1">
    <citation type="journal article" date="2015" name="Genome Announc.">
        <title>Draft Genome Sequence of Anaerolineae Strain TC1, a Novel Isolate from a Methanogenic Wastewater Treatment System.</title>
        <authorList>
            <person name="Matsuura N."/>
            <person name="Tourlousse D.M."/>
            <person name="Sun L."/>
            <person name="Toyonaga M."/>
            <person name="Kuroda K."/>
            <person name="Ohashi A."/>
            <person name="Cruz R."/>
            <person name="Yamaguchi T."/>
            <person name="Sekiguchi Y."/>
        </authorList>
    </citation>
    <scope>NUCLEOTIDE SEQUENCE [LARGE SCALE GENOMIC DNA]</scope>
    <source>
        <strain evidence="10">TC1</strain>
    </source>
</reference>
<evidence type="ECO:0000256" key="4">
    <source>
        <dbReference type="ARBA" id="ARBA00022777"/>
    </source>
</evidence>
<gene>
    <name evidence="10" type="ORF">ATC1_12239</name>
</gene>
<feature type="domain" description="Carbohydrate kinase FGGY N-terminal" evidence="8">
    <location>
        <begin position="4"/>
        <end position="249"/>
    </location>
</feature>
<evidence type="ECO:0000256" key="3">
    <source>
        <dbReference type="ARBA" id="ARBA00022741"/>
    </source>
</evidence>
<keyword evidence="5" id="KW-0067">ATP-binding</keyword>
<dbReference type="GO" id="GO:0005524">
    <property type="term" value="F:ATP binding"/>
    <property type="evidence" value="ECO:0007669"/>
    <property type="project" value="UniProtKB-KW"/>
</dbReference>
<dbReference type="Gene3D" id="3.30.420.40">
    <property type="match status" value="2"/>
</dbReference>
<evidence type="ECO:0000256" key="1">
    <source>
        <dbReference type="ARBA" id="ARBA00009156"/>
    </source>
</evidence>
<dbReference type="GO" id="GO:0019563">
    <property type="term" value="P:glycerol catabolic process"/>
    <property type="evidence" value="ECO:0007669"/>
    <property type="project" value="TreeGrafter"/>
</dbReference>
<dbReference type="PANTHER" id="PTHR10196:SF69">
    <property type="entry name" value="GLYCEROL KINASE"/>
    <property type="match status" value="1"/>
</dbReference>
<keyword evidence="11" id="KW-1185">Reference proteome</keyword>
<dbReference type="CDD" id="cd07769">
    <property type="entry name" value="ASKHA_NBD_FGGY_GK"/>
    <property type="match status" value="1"/>
</dbReference>
<dbReference type="PANTHER" id="PTHR10196">
    <property type="entry name" value="SUGAR KINASE"/>
    <property type="match status" value="1"/>
</dbReference>
<dbReference type="GO" id="GO:0005829">
    <property type="term" value="C:cytosol"/>
    <property type="evidence" value="ECO:0007669"/>
    <property type="project" value="TreeGrafter"/>
</dbReference>
<comment type="similarity">
    <text evidence="1 7">Belongs to the FGGY kinase family.</text>
</comment>
<dbReference type="InterPro" id="IPR000577">
    <property type="entry name" value="Carb_kinase_FGGY"/>
</dbReference>
<dbReference type="NCBIfam" id="NF000756">
    <property type="entry name" value="PRK00047.1"/>
    <property type="match status" value="1"/>
</dbReference>
<accession>A0A0K8PB23</accession>
<dbReference type="PROSITE" id="PS00933">
    <property type="entry name" value="FGGY_KINASES_1"/>
    <property type="match status" value="1"/>
</dbReference>
<evidence type="ECO:0000256" key="5">
    <source>
        <dbReference type="ARBA" id="ARBA00022840"/>
    </source>
</evidence>
<dbReference type="PROSITE" id="PS00445">
    <property type="entry name" value="FGGY_KINASES_2"/>
    <property type="match status" value="1"/>
</dbReference>
<dbReference type="GO" id="GO:0004370">
    <property type="term" value="F:glycerol kinase activity"/>
    <property type="evidence" value="ECO:0007669"/>
    <property type="project" value="TreeGrafter"/>
</dbReference>
<dbReference type="InterPro" id="IPR018484">
    <property type="entry name" value="FGGY_N"/>
</dbReference>
<dbReference type="InterPro" id="IPR018485">
    <property type="entry name" value="FGGY_C"/>
</dbReference>
<dbReference type="OrthoDB" id="9805576at2"/>
<evidence type="ECO:0000313" key="11">
    <source>
        <dbReference type="Proteomes" id="UP000053370"/>
    </source>
</evidence>
<keyword evidence="4 7" id="KW-0418">Kinase</keyword>
<evidence type="ECO:0000259" key="9">
    <source>
        <dbReference type="Pfam" id="PF02782"/>
    </source>
</evidence>
<dbReference type="Pfam" id="PF00370">
    <property type="entry name" value="FGGY_N"/>
    <property type="match status" value="1"/>
</dbReference>